<dbReference type="PATRIC" id="fig|162209.4.peg.1870"/>
<reference evidence="2" key="1">
    <citation type="submission" date="2015-12" db="EMBL/GenBank/DDBJ databases">
        <title>Complete genome sequences of two moderately thermophilic Paenibacillus species.</title>
        <authorList>
            <person name="Butler R.III."/>
            <person name="Wang J."/>
            <person name="Stark B.C."/>
            <person name="Pombert J.-F."/>
        </authorList>
    </citation>
    <scope>NUCLEOTIDE SEQUENCE [LARGE SCALE GENOMIC DNA]</scope>
    <source>
        <strain evidence="2">32O-Y</strain>
    </source>
</reference>
<keyword evidence="2" id="KW-1185">Reference proteome</keyword>
<proteinExistence type="predicted"/>
<dbReference type="AlphaFoldDB" id="A0A0U2IM71"/>
<protein>
    <submittedName>
        <fullName evidence="1">Sporulation protein</fullName>
    </submittedName>
</protein>
<accession>A0A0U2IM71</accession>
<reference evidence="1 2" key="2">
    <citation type="journal article" date="2016" name="Genome Announc.">
        <title>Complete Genome Sequences of Two Interactive Moderate Thermophiles, Paenibacillus napthalenovorans 32O-Y and Paenibacillus sp. 32O-W.</title>
        <authorList>
            <person name="Butler R.R.III."/>
            <person name="Wang J."/>
            <person name="Stark B.C."/>
            <person name="Pombert J.F."/>
        </authorList>
    </citation>
    <scope>NUCLEOTIDE SEQUENCE [LARGE SCALE GENOMIC DNA]</scope>
    <source>
        <strain evidence="1 2">32O-Y</strain>
    </source>
</reference>
<dbReference type="Proteomes" id="UP000061660">
    <property type="component" value="Chromosome"/>
</dbReference>
<dbReference type="Pfam" id="PF06866">
    <property type="entry name" value="DUF1256"/>
    <property type="match status" value="1"/>
</dbReference>
<sequence>MKIYMLGKGVYKDYREIVKGNKNITVELAQRKLTRNVHLSHRVKISKDIELCFYGKLHIYIKNDKKIIKIFNAGYTYPWFKRDKEKYNQLNEVLGLMKKKSETTNKLATNAQELTEAMKDLIPKNITTNDVHFICIGTDRSTGDSLSPMIGTELSRLGYKVDGNLETPVHAMNINEYVEKLPKDKTIIAIGSVLGKLENVEKIQFSKGGHRTGAGVGREGLPIVGDYSIGGIVNVSGYMEYFVLQNTRLAVVNKLSKIIVEAIKNRFPIQNEVAI</sequence>
<dbReference type="RefSeq" id="WP_062408460.1">
    <property type="nucleotide sequence ID" value="NZ_CP013652.1"/>
</dbReference>
<dbReference type="InterPro" id="IPR009665">
    <property type="entry name" value="YyaC"/>
</dbReference>
<evidence type="ECO:0000313" key="1">
    <source>
        <dbReference type="EMBL" id="ALS22139.1"/>
    </source>
</evidence>
<name>A0A0U2IM71_9BACL</name>
<organism evidence="1 2">
    <name type="scientific">Paenibacillus naphthalenovorans</name>
    <dbReference type="NCBI Taxonomy" id="162209"/>
    <lineage>
        <taxon>Bacteria</taxon>
        <taxon>Bacillati</taxon>
        <taxon>Bacillota</taxon>
        <taxon>Bacilli</taxon>
        <taxon>Bacillales</taxon>
        <taxon>Paenibacillaceae</taxon>
        <taxon>Paenibacillus</taxon>
    </lineage>
</organism>
<dbReference type="NCBIfam" id="TIGR02841">
    <property type="entry name" value="spore_YyaC"/>
    <property type="match status" value="1"/>
</dbReference>
<dbReference type="OrthoDB" id="9815953at2"/>
<dbReference type="InterPro" id="IPR023430">
    <property type="entry name" value="Pept_HybD-like_dom_sf"/>
</dbReference>
<dbReference type="STRING" id="162209.IJ22_17650"/>
<dbReference type="KEGG" id="pnp:IJ22_17650"/>
<dbReference type="SUPFAM" id="SSF53163">
    <property type="entry name" value="HybD-like"/>
    <property type="match status" value="1"/>
</dbReference>
<gene>
    <name evidence="1" type="ORF">IJ22_17650</name>
</gene>
<evidence type="ECO:0000313" key="2">
    <source>
        <dbReference type="Proteomes" id="UP000061660"/>
    </source>
</evidence>
<dbReference type="EMBL" id="CP013652">
    <property type="protein sequence ID" value="ALS22139.1"/>
    <property type="molecule type" value="Genomic_DNA"/>
</dbReference>